<evidence type="ECO:0000259" key="14">
    <source>
        <dbReference type="Pfam" id="PF23598"/>
    </source>
</evidence>
<evidence type="ECO:0000259" key="11">
    <source>
        <dbReference type="Pfam" id="PF00931"/>
    </source>
</evidence>
<dbReference type="AlphaFoldDB" id="A0A5J5AJE3"/>
<dbReference type="OrthoDB" id="1478287at2759"/>
<keyword evidence="4" id="KW-0963">Cytoplasm</keyword>
<dbReference type="PRINTS" id="PR00364">
    <property type="entry name" value="DISEASERSIST"/>
</dbReference>
<feature type="domain" description="Disease resistance R13L4/SHOC-2-like LRR" evidence="14">
    <location>
        <begin position="536"/>
        <end position="683"/>
    </location>
</feature>
<reference evidence="15 16" key="1">
    <citation type="submission" date="2019-09" db="EMBL/GenBank/DDBJ databases">
        <title>A chromosome-level genome assembly of the Chinese tupelo Nyssa sinensis.</title>
        <authorList>
            <person name="Yang X."/>
            <person name="Kang M."/>
            <person name="Yang Y."/>
            <person name="Xiong H."/>
            <person name="Wang M."/>
            <person name="Zhang Z."/>
            <person name="Wang Z."/>
            <person name="Wu H."/>
            <person name="Ma T."/>
            <person name="Liu J."/>
            <person name="Xi Z."/>
        </authorList>
    </citation>
    <scope>NUCLEOTIDE SEQUENCE [LARGE SCALE GENOMIC DNA]</scope>
    <source>
        <strain evidence="15">J267</strain>
        <tissue evidence="15">Leaf</tissue>
    </source>
</reference>
<comment type="similarity">
    <text evidence="3">Belongs to the disease resistance NB-LRR family.</text>
</comment>
<evidence type="ECO:0000313" key="16">
    <source>
        <dbReference type="Proteomes" id="UP000325577"/>
    </source>
</evidence>
<dbReference type="InterPro" id="IPR058922">
    <property type="entry name" value="WHD_DRP"/>
</dbReference>
<dbReference type="Gene3D" id="3.40.50.300">
    <property type="entry name" value="P-loop containing nucleotide triphosphate hydrolases"/>
    <property type="match status" value="1"/>
</dbReference>
<dbReference type="Pfam" id="PF00931">
    <property type="entry name" value="NB-ARC"/>
    <property type="match status" value="1"/>
</dbReference>
<dbReference type="PANTHER" id="PTHR23155:SF1152">
    <property type="entry name" value="AAA+ ATPASE DOMAIN-CONTAINING PROTEIN"/>
    <property type="match status" value="1"/>
</dbReference>
<dbReference type="SUPFAM" id="SSF52540">
    <property type="entry name" value="P-loop containing nucleoside triphosphate hydrolases"/>
    <property type="match status" value="1"/>
</dbReference>
<dbReference type="InterPro" id="IPR041118">
    <property type="entry name" value="Rx_N"/>
</dbReference>
<dbReference type="Pfam" id="PF23559">
    <property type="entry name" value="WHD_DRP"/>
    <property type="match status" value="1"/>
</dbReference>
<keyword evidence="9" id="KW-0611">Plant defense</keyword>
<dbReference type="GO" id="GO:0005524">
    <property type="term" value="F:ATP binding"/>
    <property type="evidence" value="ECO:0007669"/>
    <property type="project" value="UniProtKB-KW"/>
</dbReference>
<evidence type="ECO:0000259" key="13">
    <source>
        <dbReference type="Pfam" id="PF23559"/>
    </source>
</evidence>
<keyword evidence="7" id="KW-0677">Repeat</keyword>
<evidence type="ECO:0000256" key="5">
    <source>
        <dbReference type="ARBA" id="ARBA00022614"/>
    </source>
</evidence>
<evidence type="ECO:0000313" key="15">
    <source>
        <dbReference type="EMBL" id="KAA8529826.1"/>
    </source>
</evidence>
<comment type="subcellular location">
    <subcellularLocation>
        <location evidence="2">Cytoplasm</location>
    </subcellularLocation>
</comment>
<dbReference type="GO" id="GO:0051607">
    <property type="term" value="P:defense response to virus"/>
    <property type="evidence" value="ECO:0007669"/>
    <property type="project" value="UniProtKB-ARBA"/>
</dbReference>
<evidence type="ECO:0000256" key="4">
    <source>
        <dbReference type="ARBA" id="ARBA00022490"/>
    </source>
</evidence>
<protein>
    <recommendedName>
        <fullName evidence="17">NB-ARC domain-containing protein</fullName>
    </recommendedName>
</protein>
<dbReference type="SUPFAM" id="SSF52058">
    <property type="entry name" value="L domain-like"/>
    <property type="match status" value="1"/>
</dbReference>
<dbReference type="Gene3D" id="3.80.10.10">
    <property type="entry name" value="Ribonuclease Inhibitor"/>
    <property type="match status" value="1"/>
</dbReference>
<keyword evidence="10" id="KW-0067">ATP-binding</keyword>
<evidence type="ECO:0000256" key="1">
    <source>
        <dbReference type="ARBA" id="ARBA00002074"/>
    </source>
</evidence>
<organism evidence="15 16">
    <name type="scientific">Nyssa sinensis</name>
    <dbReference type="NCBI Taxonomy" id="561372"/>
    <lineage>
        <taxon>Eukaryota</taxon>
        <taxon>Viridiplantae</taxon>
        <taxon>Streptophyta</taxon>
        <taxon>Embryophyta</taxon>
        <taxon>Tracheophyta</taxon>
        <taxon>Spermatophyta</taxon>
        <taxon>Magnoliopsida</taxon>
        <taxon>eudicotyledons</taxon>
        <taxon>Gunneridae</taxon>
        <taxon>Pentapetalae</taxon>
        <taxon>asterids</taxon>
        <taxon>Cornales</taxon>
        <taxon>Nyssaceae</taxon>
        <taxon>Nyssa</taxon>
    </lineage>
</organism>
<dbReference type="Pfam" id="PF23598">
    <property type="entry name" value="LRR_14"/>
    <property type="match status" value="1"/>
</dbReference>
<evidence type="ECO:0000259" key="12">
    <source>
        <dbReference type="Pfam" id="PF18052"/>
    </source>
</evidence>
<dbReference type="Gene3D" id="1.20.5.4130">
    <property type="match status" value="1"/>
</dbReference>
<evidence type="ECO:0000256" key="7">
    <source>
        <dbReference type="ARBA" id="ARBA00022737"/>
    </source>
</evidence>
<dbReference type="InterPro" id="IPR036388">
    <property type="entry name" value="WH-like_DNA-bd_sf"/>
</dbReference>
<evidence type="ECO:0000256" key="6">
    <source>
        <dbReference type="ARBA" id="ARBA00022667"/>
    </source>
</evidence>
<dbReference type="Gene3D" id="1.10.8.430">
    <property type="entry name" value="Helical domain of apoptotic protease-activating factors"/>
    <property type="match status" value="1"/>
</dbReference>
<feature type="domain" description="Disease resistance N-terminal" evidence="12">
    <location>
        <begin position="5"/>
        <end position="90"/>
    </location>
</feature>
<dbReference type="CDD" id="cd14798">
    <property type="entry name" value="RX-CC_like"/>
    <property type="match status" value="1"/>
</dbReference>
<dbReference type="GO" id="GO:0043531">
    <property type="term" value="F:ADP binding"/>
    <property type="evidence" value="ECO:0007669"/>
    <property type="project" value="InterPro"/>
</dbReference>
<dbReference type="InterPro" id="IPR032675">
    <property type="entry name" value="LRR_dom_sf"/>
</dbReference>
<evidence type="ECO:0000256" key="3">
    <source>
        <dbReference type="ARBA" id="ARBA00008894"/>
    </source>
</evidence>
<sequence length="869" mass="99757">MADNAVDLILKKLSQLSTSNRFSCERNKIKSLHEDLVFLRSFLRASEQKRYEHTEVKDLVSQITDLALDAEDVIDSLVVDRVTKRSMAEKICRLFYPLRILRDVLKEMKSIKKVVRNIYEQKLYGMGFQQVEISSNIDSSRAIPPSVEEETVVGFDQEIGEIKERLTGSSEQKRQVISIVGMAGSGKTTLARKVYNDRFIIYHFSILAWTYVSQSYRKRDLLLGILKSVVEHRDEFYSMSDEKLGDELYRGLKGRRYLVVIDDIWHIEVWNDLKRYFPNNNNGGRIMFTTRIKEVALHAQPNCPPHFLRFLSEDESWNLLQCKVFLKESCPPALVEIGKQIVEKCWGLPLAIVVVAGLLAKTEKTQNWWNQVAESVSSYVVSDSEQQCMYTLALSYNHLPRHLKSCFLYLGAFPEDCEISVRKLTWLWIAEGFIEQIGEKNLEDVAEEYLMELIDRSLVLVAKKRSTGGIRACRVHDLLHDLCLRKAKEENFLQQIYRFEESCCCSSSSPIAKRQRLLSIRSCVFDHSTLKSSITHIRSLLFFAFEQNPLPPKDMSFIYGVPKLLRVLDLSAIRIPDFPKQILQLVLLRYLALRGKNVSLPSTICNLFNLETLIVSESMGSVIPSTIWCMVELRHLYIAGINSIEGHSSELCSLQTIAQIEPPRSQPAGKMKLLEWAPNLRKLVFCGDLRVIPDLDFLNHVETLKLLNRSTDLYGCILVRNNFPVNLKRLTLSRTALNWGEMSTIGLLPNLEALKLEFQACVGARWETRDGGFRQLKFLRFYYMNIGQWNASNIQFPNLQHLVLYRCGNLEAIPSELGDISTLQAIDVSWCSPSAVNSALQIKEEQQNNGNDFLKILIYPLDWELTTYS</sequence>
<comment type="function">
    <text evidence="1">Confers resistance to late blight (Phytophthora infestans) races carrying the avirulence gene Avr1. Resistance proteins guard the plant against pathogens that contain an appropriate avirulence protein via an indirect interaction with this avirulence protein. That triggers a defense system including the hypersensitive response, which restricts the pathogen growth.</text>
</comment>
<evidence type="ECO:0000256" key="2">
    <source>
        <dbReference type="ARBA" id="ARBA00004496"/>
    </source>
</evidence>
<dbReference type="InterPro" id="IPR002182">
    <property type="entry name" value="NB-ARC"/>
</dbReference>
<dbReference type="FunFam" id="1.10.10.10:FF:000322">
    <property type="entry name" value="Probable disease resistance protein At1g63360"/>
    <property type="match status" value="1"/>
</dbReference>
<evidence type="ECO:0008006" key="17">
    <source>
        <dbReference type="Google" id="ProtNLM"/>
    </source>
</evidence>
<dbReference type="Pfam" id="PF18052">
    <property type="entry name" value="Rx_N"/>
    <property type="match status" value="1"/>
</dbReference>
<dbReference type="PANTHER" id="PTHR23155">
    <property type="entry name" value="DISEASE RESISTANCE PROTEIN RP"/>
    <property type="match status" value="1"/>
</dbReference>
<dbReference type="InterPro" id="IPR042197">
    <property type="entry name" value="Apaf_helical"/>
</dbReference>
<name>A0A5J5AJE3_9ASTE</name>
<feature type="domain" description="NB-ARC" evidence="11">
    <location>
        <begin position="156"/>
        <end position="329"/>
    </location>
</feature>
<evidence type="ECO:0000256" key="10">
    <source>
        <dbReference type="ARBA" id="ARBA00022840"/>
    </source>
</evidence>
<keyword evidence="6" id="KW-0381">Hypersensitive response</keyword>
<dbReference type="InterPro" id="IPR044974">
    <property type="entry name" value="Disease_R_plants"/>
</dbReference>
<dbReference type="InterPro" id="IPR055414">
    <property type="entry name" value="LRR_R13L4/SHOC2-like"/>
</dbReference>
<dbReference type="InterPro" id="IPR027417">
    <property type="entry name" value="P-loop_NTPase"/>
</dbReference>
<dbReference type="InterPro" id="IPR038005">
    <property type="entry name" value="RX-like_CC"/>
</dbReference>
<evidence type="ECO:0000256" key="9">
    <source>
        <dbReference type="ARBA" id="ARBA00022821"/>
    </source>
</evidence>
<accession>A0A5J5AJE3</accession>
<evidence type="ECO:0000256" key="8">
    <source>
        <dbReference type="ARBA" id="ARBA00022741"/>
    </source>
</evidence>
<keyword evidence="8" id="KW-0547">Nucleotide-binding</keyword>
<gene>
    <name evidence="15" type="ORF">F0562_034360</name>
</gene>
<dbReference type="EMBL" id="CM018044">
    <property type="protein sequence ID" value="KAA8529826.1"/>
    <property type="molecule type" value="Genomic_DNA"/>
</dbReference>
<proteinExistence type="inferred from homology"/>
<dbReference type="Gene3D" id="1.10.10.10">
    <property type="entry name" value="Winged helix-like DNA-binding domain superfamily/Winged helix DNA-binding domain"/>
    <property type="match status" value="1"/>
</dbReference>
<dbReference type="GO" id="GO:0009626">
    <property type="term" value="P:plant-type hypersensitive response"/>
    <property type="evidence" value="ECO:0007669"/>
    <property type="project" value="UniProtKB-KW"/>
</dbReference>
<feature type="domain" description="Disease resistance protein winged helix" evidence="13">
    <location>
        <begin position="413"/>
        <end position="483"/>
    </location>
</feature>
<dbReference type="Proteomes" id="UP000325577">
    <property type="component" value="Linkage Group LG20"/>
</dbReference>
<dbReference type="FunFam" id="3.40.50.300:FF:001091">
    <property type="entry name" value="Probable disease resistance protein At1g61300"/>
    <property type="match status" value="1"/>
</dbReference>
<keyword evidence="16" id="KW-1185">Reference proteome</keyword>
<keyword evidence="5" id="KW-0433">Leucine-rich repeat</keyword>